<dbReference type="KEGG" id="ptm:GSPATT00038791001"/>
<gene>
    <name evidence="1" type="ORF">GSPATT00038791001</name>
</gene>
<evidence type="ECO:0000313" key="2">
    <source>
        <dbReference type="Proteomes" id="UP000000600"/>
    </source>
</evidence>
<accession>A0CP05</accession>
<dbReference type="InParanoid" id="A0CP05"/>
<organism evidence="1 2">
    <name type="scientific">Paramecium tetraurelia</name>
    <dbReference type="NCBI Taxonomy" id="5888"/>
    <lineage>
        <taxon>Eukaryota</taxon>
        <taxon>Sar</taxon>
        <taxon>Alveolata</taxon>
        <taxon>Ciliophora</taxon>
        <taxon>Intramacronucleata</taxon>
        <taxon>Oligohymenophorea</taxon>
        <taxon>Peniculida</taxon>
        <taxon>Parameciidae</taxon>
        <taxon>Paramecium</taxon>
    </lineage>
</organism>
<dbReference type="GeneID" id="5025702"/>
<dbReference type="AlphaFoldDB" id="A0CP05"/>
<dbReference type="RefSeq" id="XP_001439919.1">
    <property type="nucleotide sequence ID" value="XM_001439882.1"/>
</dbReference>
<proteinExistence type="predicted"/>
<dbReference type="Proteomes" id="UP000000600">
    <property type="component" value="Unassembled WGS sequence"/>
</dbReference>
<evidence type="ECO:0000313" key="1">
    <source>
        <dbReference type="EMBL" id="CAK72522.1"/>
    </source>
</evidence>
<dbReference type="PROSITE" id="PS51257">
    <property type="entry name" value="PROKAR_LIPOPROTEIN"/>
    <property type="match status" value="1"/>
</dbReference>
<reference evidence="1 2" key="1">
    <citation type="journal article" date="2006" name="Nature">
        <title>Global trends of whole-genome duplications revealed by the ciliate Paramecium tetraurelia.</title>
        <authorList>
            <consortium name="Genoscope"/>
            <person name="Aury J.-M."/>
            <person name="Jaillon O."/>
            <person name="Duret L."/>
            <person name="Noel B."/>
            <person name="Jubin C."/>
            <person name="Porcel B.M."/>
            <person name="Segurens B."/>
            <person name="Daubin V."/>
            <person name="Anthouard V."/>
            <person name="Aiach N."/>
            <person name="Arnaiz O."/>
            <person name="Billaut A."/>
            <person name="Beisson J."/>
            <person name="Blanc I."/>
            <person name="Bouhouche K."/>
            <person name="Camara F."/>
            <person name="Duharcourt S."/>
            <person name="Guigo R."/>
            <person name="Gogendeau D."/>
            <person name="Katinka M."/>
            <person name="Keller A.-M."/>
            <person name="Kissmehl R."/>
            <person name="Klotz C."/>
            <person name="Koll F."/>
            <person name="Le Moue A."/>
            <person name="Lepere C."/>
            <person name="Malinsky S."/>
            <person name="Nowacki M."/>
            <person name="Nowak J.K."/>
            <person name="Plattner H."/>
            <person name="Poulain J."/>
            <person name="Ruiz F."/>
            <person name="Serrano V."/>
            <person name="Zagulski M."/>
            <person name="Dessen P."/>
            <person name="Betermier M."/>
            <person name="Weissenbach J."/>
            <person name="Scarpelli C."/>
            <person name="Schachter V."/>
            <person name="Sperling L."/>
            <person name="Meyer E."/>
            <person name="Cohen J."/>
            <person name="Wincker P."/>
        </authorList>
    </citation>
    <scope>NUCLEOTIDE SEQUENCE [LARGE SCALE GENOMIC DNA]</scope>
    <source>
        <strain evidence="1 2">Stock d4-2</strain>
    </source>
</reference>
<keyword evidence="2" id="KW-1185">Reference proteome</keyword>
<sequence>MKELRIVSFVKVVRKLLLNISSAQSCKIHLTFEIICFILKVINAILHVCRIEQAIMLSEKGQFWIPRVFHIRGSGFNGSLYFLQVLTGQQPINVRECYLATNGRAFQFQFEYLIYNLSKDLLFNRPILTNCQLHFNTKVLYHRSNEGVKFIIQSQYYFEFGNHSSCLEHQHGYQFDNNNCLCQASSISCWIKTQIVIIHISHVLTCNQVLLLLIANQLGLEYVQLLFKDFDAFCRMHILHDHLYLTYPVNLALFKEWPANFIVGLTKNQRRFIISFLKELLQLNSSFYHSCKFCHLQIIRDQMSRNLRSMLQVMFRYYQIKFSFFQDYTQIELYQNLHKIYLTSIIGVIGLIIFQPILKLQIALLMSSISPYFSQFSVPLQLHQECYASYSFQEKLSSFLIYIIYIKNYFPCLSKCSSYCPRYFDSIIYSLVFQSRICQLYSLERMFQQNNIFNRATDLLIAVLTSLIMVAINVNHMQPFFILTVQDTAQCLQYMYLQILYAKNILKFYHPFTQQKIILIIQYYNCAKRIFLEYFR</sequence>
<dbReference type="EMBL" id="CT868127">
    <property type="protein sequence ID" value="CAK72522.1"/>
    <property type="molecule type" value="Genomic_DNA"/>
</dbReference>
<name>A0CP05_PARTE</name>
<dbReference type="HOGENOM" id="CLU_508537_0_0_1"/>
<protein>
    <submittedName>
        <fullName evidence="1">Uncharacterized protein</fullName>
    </submittedName>
</protein>